<dbReference type="EMBL" id="LR134270">
    <property type="protein sequence ID" value="VED74056.1"/>
    <property type="molecule type" value="Genomic_DNA"/>
</dbReference>
<feature type="signal peptide" evidence="5">
    <location>
        <begin position="1"/>
        <end position="22"/>
    </location>
</feature>
<dbReference type="GO" id="GO:0043709">
    <property type="term" value="P:cell adhesion involved in single-species biofilm formation"/>
    <property type="evidence" value="ECO:0007669"/>
    <property type="project" value="TreeGrafter"/>
</dbReference>
<proteinExistence type="inferred from homology"/>
<evidence type="ECO:0000259" key="6">
    <source>
        <dbReference type="Pfam" id="PF00419"/>
    </source>
</evidence>
<dbReference type="GO" id="GO:0009289">
    <property type="term" value="C:pilus"/>
    <property type="evidence" value="ECO:0007669"/>
    <property type="project" value="UniProtKB-SubCell"/>
</dbReference>
<reference evidence="10 12" key="2">
    <citation type="submission" date="2018-12" db="EMBL/GenBank/DDBJ databases">
        <authorList>
            <consortium name="Pathogen Informatics"/>
        </authorList>
    </citation>
    <scope>NUCLEOTIDE SEQUENCE [LARGE SCALE GENOMIC DNA]</scope>
    <source>
        <strain evidence="10 12">NCTC8196</strain>
    </source>
</reference>
<dbReference type="EMBL" id="CP056165">
    <property type="protein sequence ID" value="QLX28917.1"/>
    <property type="molecule type" value="Genomic_DNA"/>
</dbReference>
<dbReference type="Pfam" id="PF00419">
    <property type="entry name" value="Fimbrial"/>
    <property type="match status" value="1"/>
</dbReference>
<feature type="chain" id="PRO_5044585432" evidence="5">
    <location>
        <begin position="23"/>
        <end position="189"/>
    </location>
</feature>
<protein>
    <submittedName>
        <fullName evidence="9">Fimbrial protein</fullName>
    </submittedName>
    <submittedName>
        <fullName evidence="10">Fimbrial-like adhesin protein</fullName>
    </submittedName>
</protein>
<evidence type="ECO:0000313" key="7">
    <source>
        <dbReference type="EMBL" id="MDQ9293950.1"/>
    </source>
</evidence>
<dbReference type="Proteomes" id="UP000512146">
    <property type="component" value="Chromosome"/>
</dbReference>
<dbReference type="PANTHER" id="PTHR33420">
    <property type="entry name" value="FIMBRIAL SUBUNIT ELFA-RELATED"/>
    <property type="match status" value="1"/>
</dbReference>
<dbReference type="GeneID" id="86945069"/>
<accession>A0A370V6J1</accession>
<reference evidence="9 11" key="1">
    <citation type="submission" date="2018-06" db="EMBL/GenBank/DDBJ databases">
        <title>Recombination Drives Gene Content and Phenotype Evolution in Wild Type E. coli Strains.</title>
        <authorList>
            <person name="Field C.M."/>
            <person name="Silander O.K."/>
            <person name="Van Nimwegen E."/>
        </authorList>
    </citation>
    <scope>NUCLEOTIDE SEQUENCE [LARGE SCALE GENOMIC DNA]</scope>
    <source>
        <strain evidence="9 11">SC344</strain>
    </source>
</reference>
<dbReference type="Gene3D" id="2.60.40.1090">
    <property type="entry name" value="Fimbrial-type adhesion domain"/>
    <property type="match status" value="1"/>
</dbReference>
<dbReference type="EMBL" id="JAHCRT010000006">
    <property type="protein sequence ID" value="MDQ9293950.1"/>
    <property type="molecule type" value="Genomic_DNA"/>
</dbReference>
<evidence type="ECO:0000256" key="2">
    <source>
        <dbReference type="ARBA" id="ARBA00006671"/>
    </source>
</evidence>
<comment type="similarity">
    <text evidence="2">Belongs to the fimbrial protein family.</text>
</comment>
<dbReference type="Proteomes" id="UP000277464">
    <property type="component" value="Chromosome"/>
</dbReference>
<sequence>MNKKLLAVVLAASCFSAGNAMAVDGGEININGLVSDETCPATVNGGSNDVNITLKTAKPSDIAALNDKALGAYPAAISISVNCSNAAANKTATMSFTSTFHSSTQGTLENDNSISGPAKGVNIALHDVSATTPALVKVNDPSSKISSPIDSTSHIATFSYMASYVKSSSTATVTSGPVKTNATYTLTYQ</sequence>
<dbReference type="PANTHER" id="PTHR33420:SF3">
    <property type="entry name" value="FIMBRIAL SUBUNIT ELFA"/>
    <property type="match status" value="1"/>
</dbReference>
<evidence type="ECO:0000313" key="10">
    <source>
        <dbReference type="EMBL" id="VED74056.1"/>
    </source>
</evidence>
<comment type="subcellular location">
    <subcellularLocation>
        <location evidence="1">Fimbrium</location>
    </subcellularLocation>
</comment>
<evidence type="ECO:0000313" key="8">
    <source>
        <dbReference type="EMBL" id="QLX28917.1"/>
    </source>
</evidence>
<dbReference type="SUPFAM" id="SSF49401">
    <property type="entry name" value="Bacterial adhesins"/>
    <property type="match status" value="1"/>
</dbReference>
<evidence type="ECO:0000256" key="5">
    <source>
        <dbReference type="SAM" id="SignalP"/>
    </source>
</evidence>
<evidence type="ECO:0000256" key="4">
    <source>
        <dbReference type="ARBA" id="ARBA00023263"/>
    </source>
</evidence>
<keyword evidence="14" id="KW-1185">Reference proteome</keyword>
<keyword evidence="4" id="KW-0281">Fimbrium</keyword>
<evidence type="ECO:0000313" key="11">
    <source>
        <dbReference type="Proteomes" id="UP000254454"/>
    </source>
</evidence>
<name>A0A370V6J1_9ESCH</name>
<evidence type="ECO:0000313" key="12">
    <source>
        <dbReference type="Proteomes" id="UP000277464"/>
    </source>
</evidence>
<dbReference type="InterPro" id="IPR008966">
    <property type="entry name" value="Adhesion_dom_sf"/>
</dbReference>
<reference evidence="8 13" key="3">
    <citation type="submission" date="2020-06" db="EMBL/GenBank/DDBJ databases">
        <title>REHAB project genomes.</title>
        <authorList>
            <person name="Shaw L.P."/>
        </authorList>
    </citation>
    <scope>NUCLEOTIDE SEQUENCE [LARGE SCALE GENOMIC DNA]</scope>
    <source>
        <strain evidence="8 13">RHBSTW-00777</strain>
    </source>
</reference>
<evidence type="ECO:0000313" key="13">
    <source>
        <dbReference type="Proteomes" id="UP000512146"/>
    </source>
</evidence>
<evidence type="ECO:0000313" key="14">
    <source>
        <dbReference type="Proteomes" id="UP001235723"/>
    </source>
</evidence>
<dbReference type="InterPro" id="IPR050263">
    <property type="entry name" value="Bact_Fimbrial_Adh_Pro"/>
</dbReference>
<feature type="domain" description="Fimbrial-type adhesion" evidence="6">
    <location>
        <begin position="29"/>
        <end position="189"/>
    </location>
</feature>
<dbReference type="RefSeq" id="WP_016249625.1">
    <property type="nucleotide sequence ID" value="NZ_ADKG01000002.1"/>
</dbReference>
<keyword evidence="3 5" id="KW-0732">Signal</keyword>
<evidence type="ECO:0000256" key="1">
    <source>
        <dbReference type="ARBA" id="ARBA00004561"/>
    </source>
</evidence>
<dbReference type="EMBL" id="QONO01000100">
    <property type="protein sequence ID" value="RDR26447.1"/>
    <property type="molecule type" value="Genomic_DNA"/>
</dbReference>
<dbReference type="AlphaFoldDB" id="A0A370V6J1"/>
<evidence type="ECO:0000313" key="9">
    <source>
        <dbReference type="EMBL" id="RDR26447.1"/>
    </source>
</evidence>
<dbReference type="InterPro" id="IPR000259">
    <property type="entry name" value="Adhesion_dom_fimbrial"/>
</dbReference>
<organism evidence="9 11">
    <name type="scientific">Escherichia marmotae</name>
    <dbReference type="NCBI Taxonomy" id="1499973"/>
    <lineage>
        <taxon>Bacteria</taxon>
        <taxon>Pseudomonadati</taxon>
        <taxon>Pseudomonadota</taxon>
        <taxon>Gammaproteobacteria</taxon>
        <taxon>Enterobacterales</taxon>
        <taxon>Enterobacteriaceae</taxon>
        <taxon>Escherichia</taxon>
    </lineage>
</organism>
<dbReference type="Proteomes" id="UP000254454">
    <property type="component" value="Unassembled WGS sequence"/>
</dbReference>
<dbReference type="InterPro" id="IPR036937">
    <property type="entry name" value="Adhesion_dom_fimbrial_sf"/>
</dbReference>
<dbReference type="Proteomes" id="UP001235723">
    <property type="component" value="Unassembled WGS sequence"/>
</dbReference>
<evidence type="ECO:0000256" key="3">
    <source>
        <dbReference type="ARBA" id="ARBA00022729"/>
    </source>
</evidence>
<gene>
    <name evidence="10" type="primary">yadN</name>
    <name evidence="9" type="ORF">C4A13_03464</name>
    <name evidence="8" type="ORF">HV276_03950</name>
    <name evidence="7" type="ORF">KJE03_10695</name>
    <name evidence="10" type="ORF">NCTC8196_00890</name>
</gene>
<reference evidence="7 14" key="4">
    <citation type="submission" date="2021-05" db="EMBL/GenBank/DDBJ databases">
        <title>Genome sequence of E. marmotae isolates.</title>
        <authorList>
            <person name="Binsker U."/>
            <person name="Hammerl J.A."/>
        </authorList>
    </citation>
    <scope>NUCLEOTIDE SEQUENCE [LARGE SCALE GENOMIC DNA]</scope>
    <source>
        <strain evidence="7 14">21-MO00586</strain>
    </source>
</reference>